<feature type="domain" description="DUF4440" evidence="1">
    <location>
        <begin position="17"/>
        <end position="126"/>
    </location>
</feature>
<proteinExistence type="predicted"/>
<gene>
    <name evidence="2" type="ORF">GCM10022381_38720</name>
</gene>
<dbReference type="RefSeq" id="WP_345069517.1">
    <property type="nucleotide sequence ID" value="NZ_BAABCN010000017.1"/>
</dbReference>
<sequence>MSNNKSATTQLEATDEIRSLFSEIYAAWADNDADAFVAPYRDDATVVMPGAYHRDREEIRRSMATGFGGPLKGSRTVDETLSIRLIGDTAIVVSKAGILLAGEAELPAEREVIATWALVREDGRWLVASYANAPAH</sequence>
<protein>
    <submittedName>
        <fullName evidence="2">SgcJ/EcaC family oxidoreductase</fullName>
    </submittedName>
</protein>
<dbReference type="Pfam" id="PF14534">
    <property type="entry name" value="DUF4440"/>
    <property type="match status" value="1"/>
</dbReference>
<keyword evidence="3" id="KW-1185">Reference proteome</keyword>
<comment type="caution">
    <text evidence="2">The sequence shown here is derived from an EMBL/GenBank/DDBJ whole genome shotgun (WGS) entry which is preliminary data.</text>
</comment>
<dbReference type="InterPro" id="IPR032710">
    <property type="entry name" value="NTF2-like_dom_sf"/>
</dbReference>
<name>A0ABP7L2S8_9MICO</name>
<dbReference type="InterPro" id="IPR011944">
    <property type="entry name" value="Steroid_delta5-4_isomerase"/>
</dbReference>
<evidence type="ECO:0000259" key="1">
    <source>
        <dbReference type="Pfam" id="PF14534"/>
    </source>
</evidence>
<dbReference type="NCBIfam" id="TIGR02246">
    <property type="entry name" value="SgcJ/EcaC family oxidoreductase"/>
    <property type="match status" value="1"/>
</dbReference>
<reference evidence="3" key="1">
    <citation type="journal article" date="2019" name="Int. J. Syst. Evol. Microbiol.">
        <title>The Global Catalogue of Microorganisms (GCM) 10K type strain sequencing project: providing services to taxonomists for standard genome sequencing and annotation.</title>
        <authorList>
            <consortium name="The Broad Institute Genomics Platform"/>
            <consortium name="The Broad Institute Genome Sequencing Center for Infectious Disease"/>
            <person name="Wu L."/>
            <person name="Ma J."/>
        </authorList>
    </citation>
    <scope>NUCLEOTIDE SEQUENCE [LARGE SCALE GENOMIC DNA]</scope>
    <source>
        <strain evidence="3">JCM 17021</strain>
    </source>
</reference>
<dbReference type="InterPro" id="IPR027843">
    <property type="entry name" value="DUF4440"/>
</dbReference>
<dbReference type="Gene3D" id="3.10.450.50">
    <property type="match status" value="1"/>
</dbReference>
<evidence type="ECO:0000313" key="2">
    <source>
        <dbReference type="EMBL" id="GAA3893265.1"/>
    </source>
</evidence>
<dbReference type="EMBL" id="BAABCN010000017">
    <property type="protein sequence ID" value="GAA3893265.1"/>
    <property type="molecule type" value="Genomic_DNA"/>
</dbReference>
<dbReference type="SUPFAM" id="SSF54427">
    <property type="entry name" value="NTF2-like"/>
    <property type="match status" value="1"/>
</dbReference>
<accession>A0ABP7L2S8</accession>
<dbReference type="Proteomes" id="UP001501803">
    <property type="component" value="Unassembled WGS sequence"/>
</dbReference>
<organism evidence="2 3">
    <name type="scientific">Leifsonia kafniensis</name>
    <dbReference type="NCBI Taxonomy" id="475957"/>
    <lineage>
        <taxon>Bacteria</taxon>
        <taxon>Bacillati</taxon>
        <taxon>Actinomycetota</taxon>
        <taxon>Actinomycetes</taxon>
        <taxon>Micrococcales</taxon>
        <taxon>Microbacteriaceae</taxon>
        <taxon>Leifsonia</taxon>
    </lineage>
</organism>
<evidence type="ECO:0000313" key="3">
    <source>
        <dbReference type="Proteomes" id="UP001501803"/>
    </source>
</evidence>